<comment type="caution">
    <text evidence="2">The sequence shown here is derived from an EMBL/GenBank/DDBJ whole genome shotgun (WGS) entry which is preliminary data.</text>
</comment>
<proteinExistence type="predicted"/>
<evidence type="ECO:0000259" key="1">
    <source>
        <dbReference type="Pfam" id="PF13460"/>
    </source>
</evidence>
<evidence type="ECO:0000313" key="3">
    <source>
        <dbReference type="Proteomes" id="UP000569914"/>
    </source>
</evidence>
<dbReference type="EMBL" id="JACCBU010000001">
    <property type="protein sequence ID" value="NYE73278.1"/>
    <property type="molecule type" value="Genomic_DNA"/>
</dbReference>
<dbReference type="Pfam" id="PF13460">
    <property type="entry name" value="NAD_binding_10"/>
    <property type="match status" value="1"/>
</dbReference>
<evidence type="ECO:0000313" key="2">
    <source>
        <dbReference type="EMBL" id="NYE73278.1"/>
    </source>
</evidence>
<organism evidence="2 3">
    <name type="scientific">Microlunatus parietis</name>
    <dbReference type="NCBI Taxonomy" id="682979"/>
    <lineage>
        <taxon>Bacteria</taxon>
        <taxon>Bacillati</taxon>
        <taxon>Actinomycetota</taxon>
        <taxon>Actinomycetes</taxon>
        <taxon>Propionibacteriales</taxon>
        <taxon>Propionibacteriaceae</taxon>
        <taxon>Microlunatus</taxon>
    </lineage>
</organism>
<dbReference type="Proteomes" id="UP000569914">
    <property type="component" value="Unassembled WGS sequence"/>
</dbReference>
<dbReference type="InterPro" id="IPR051604">
    <property type="entry name" value="Ergot_Alk_Oxidoreductase"/>
</dbReference>
<dbReference type="SUPFAM" id="SSF51735">
    <property type="entry name" value="NAD(P)-binding Rossmann-fold domains"/>
    <property type="match status" value="1"/>
</dbReference>
<accession>A0A7Y9IAF3</accession>
<dbReference type="InterPro" id="IPR036291">
    <property type="entry name" value="NAD(P)-bd_dom_sf"/>
</dbReference>
<name>A0A7Y9IAF3_9ACTN</name>
<feature type="domain" description="NAD(P)-binding" evidence="1">
    <location>
        <begin position="7"/>
        <end position="166"/>
    </location>
</feature>
<gene>
    <name evidence="2" type="ORF">BKA15_004607</name>
</gene>
<dbReference type="RefSeq" id="WP_179754655.1">
    <property type="nucleotide sequence ID" value="NZ_JACCBU010000001.1"/>
</dbReference>
<dbReference type="Gene3D" id="3.90.25.10">
    <property type="entry name" value="UDP-galactose 4-epimerase, domain 1"/>
    <property type="match status" value="1"/>
</dbReference>
<dbReference type="PANTHER" id="PTHR43162:SF1">
    <property type="entry name" value="PRESTALK A DIFFERENTIATION PROTEIN A"/>
    <property type="match status" value="1"/>
</dbReference>
<reference evidence="2 3" key="1">
    <citation type="submission" date="2020-07" db="EMBL/GenBank/DDBJ databases">
        <title>Sequencing the genomes of 1000 actinobacteria strains.</title>
        <authorList>
            <person name="Klenk H.-P."/>
        </authorList>
    </citation>
    <scope>NUCLEOTIDE SEQUENCE [LARGE SCALE GENOMIC DNA]</scope>
    <source>
        <strain evidence="2 3">DSM 22083</strain>
    </source>
</reference>
<sequence length="267" mass="28610">MSILVTGATGNVGRLVIDELIARGAPTVRALTVDPAKADLPDGVEVAVGSIHKPDSVVPALQGISTLYLAPHPPTAQAVVDRAVAAGVQRIVDLTGPEGSWWDEIEPVVEASGLGWTHLKPGEFTHNALMWADQIKISREVRDAYPKSANALIDLADIAAVAAVTLLDDRHLGRAYPLTGPETLTRAEKVAIMGRAVGADVPYLEIDREAAIAQWEPSMGEFAQWYVDGAADLVEHPQQVDPSLAELLDRPPTTFADWAEANADQWR</sequence>
<dbReference type="Gene3D" id="3.40.50.720">
    <property type="entry name" value="NAD(P)-binding Rossmann-like Domain"/>
    <property type="match status" value="1"/>
</dbReference>
<dbReference type="AlphaFoldDB" id="A0A7Y9IAF3"/>
<protein>
    <submittedName>
        <fullName evidence="2">Uncharacterized protein YbjT (DUF2867 family)</fullName>
    </submittedName>
</protein>
<keyword evidence="3" id="KW-1185">Reference proteome</keyword>
<dbReference type="PANTHER" id="PTHR43162">
    <property type="match status" value="1"/>
</dbReference>
<dbReference type="InterPro" id="IPR016040">
    <property type="entry name" value="NAD(P)-bd_dom"/>
</dbReference>